<dbReference type="OrthoDB" id="653661at2"/>
<sequence>MKTLFDGQLSDLIDMGNGLSMAAAEQLFSYVQHCSLFRWQDRNNDCEDRANALCMLLEKWQVPNCKGWVFGGMFLNRGIGGLTNNWNYHVAATIPVNIDGTMHFHVLDPATTAHLQPLAVWADNVTDYPYSHYLVKQSRFYIFPSAPILRDNWHERDRQNFKWTMQGLAGINGVSRTGKAQLVFNKARIRKAEAAFKRLLNQPPVI</sequence>
<dbReference type="AlphaFoldDB" id="A0A1M4TJX9"/>
<dbReference type="Gene3D" id="3.10.620.30">
    <property type="match status" value="1"/>
</dbReference>
<evidence type="ECO:0000259" key="1">
    <source>
        <dbReference type="Pfam" id="PF18626"/>
    </source>
</evidence>
<evidence type="ECO:0000313" key="2">
    <source>
        <dbReference type="EMBL" id="SHE44812.1"/>
    </source>
</evidence>
<gene>
    <name evidence="2" type="ORF">SAMN05444008_101426</name>
</gene>
<protein>
    <recommendedName>
        <fullName evidence="1">Protein glutaminase domain-containing protein</fullName>
    </recommendedName>
</protein>
<organism evidence="2 3">
    <name type="scientific">Cnuella takakiae</name>
    <dbReference type="NCBI Taxonomy" id="1302690"/>
    <lineage>
        <taxon>Bacteria</taxon>
        <taxon>Pseudomonadati</taxon>
        <taxon>Bacteroidota</taxon>
        <taxon>Chitinophagia</taxon>
        <taxon>Chitinophagales</taxon>
        <taxon>Chitinophagaceae</taxon>
        <taxon>Cnuella</taxon>
    </lineage>
</organism>
<name>A0A1M4TJX9_9BACT</name>
<proteinExistence type="predicted"/>
<dbReference type="RefSeq" id="WP_143157174.1">
    <property type="nucleotide sequence ID" value="NZ_FQUO01000001.1"/>
</dbReference>
<reference evidence="2 3" key="1">
    <citation type="submission" date="2016-11" db="EMBL/GenBank/DDBJ databases">
        <authorList>
            <person name="Jaros S."/>
            <person name="Januszkiewicz K."/>
            <person name="Wedrychowicz H."/>
        </authorList>
    </citation>
    <scope>NUCLEOTIDE SEQUENCE [LARGE SCALE GENOMIC DNA]</scope>
    <source>
        <strain evidence="2 3">DSM 26897</strain>
    </source>
</reference>
<feature type="domain" description="Protein glutaminase" evidence="1">
    <location>
        <begin position="24"/>
        <end position="124"/>
    </location>
</feature>
<dbReference type="InterPro" id="IPR041325">
    <property type="entry name" value="Gln_deamidase_2"/>
</dbReference>
<dbReference type="Proteomes" id="UP000184368">
    <property type="component" value="Unassembled WGS sequence"/>
</dbReference>
<dbReference type="Pfam" id="PF18626">
    <property type="entry name" value="Gln_deamidase_2"/>
    <property type="match status" value="1"/>
</dbReference>
<keyword evidence="3" id="KW-1185">Reference proteome</keyword>
<dbReference type="EMBL" id="FQUO01000001">
    <property type="protein sequence ID" value="SHE44812.1"/>
    <property type="molecule type" value="Genomic_DNA"/>
</dbReference>
<accession>A0A1M4TJX9</accession>
<evidence type="ECO:0000313" key="3">
    <source>
        <dbReference type="Proteomes" id="UP000184368"/>
    </source>
</evidence>